<accession>A0A397JAM3</accession>
<gene>
    <name evidence="1" type="ORF">Glove_66g73</name>
</gene>
<protein>
    <submittedName>
        <fullName evidence="1">Uncharacterized protein</fullName>
    </submittedName>
</protein>
<organism evidence="1 2">
    <name type="scientific">Diversispora epigaea</name>
    <dbReference type="NCBI Taxonomy" id="1348612"/>
    <lineage>
        <taxon>Eukaryota</taxon>
        <taxon>Fungi</taxon>
        <taxon>Fungi incertae sedis</taxon>
        <taxon>Mucoromycota</taxon>
        <taxon>Glomeromycotina</taxon>
        <taxon>Glomeromycetes</taxon>
        <taxon>Diversisporales</taxon>
        <taxon>Diversisporaceae</taxon>
        <taxon>Diversispora</taxon>
    </lineage>
</organism>
<reference evidence="1 2" key="1">
    <citation type="submission" date="2018-08" db="EMBL/GenBank/DDBJ databases">
        <title>Genome and evolution of the arbuscular mycorrhizal fungus Diversispora epigaea (formerly Glomus versiforme) and its bacterial endosymbionts.</title>
        <authorList>
            <person name="Sun X."/>
            <person name="Fei Z."/>
            <person name="Harrison M."/>
        </authorList>
    </citation>
    <scope>NUCLEOTIDE SEQUENCE [LARGE SCALE GENOMIC DNA]</scope>
    <source>
        <strain evidence="1 2">IT104</strain>
    </source>
</reference>
<dbReference type="EMBL" id="PQFF01000063">
    <property type="protein sequence ID" value="RHZ85389.1"/>
    <property type="molecule type" value="Genomic_DNA"/>
</dbReference>
<dbReference type="AlphaFoldDB" id="A0A397JAM3"/>
<evidence type="ECO:0000313" key="2">
    <source>
        <dbReference type="Proteomes" id="UP000266861"/>
    </source>
</evidence>
<keyword evidence="2" id="KW-1185">Reference proteome</keyword>
<sequence length="83" mass="9980">MKRMVTYAMVKEFNICLLDVGQFSSDYTTYFFSTIPWSLEWECKIPITTSRICCGWLTVYLYSTTRKERKQNKKGMLKNERRN</sequence>
<name>A0A397JAM3_9GLOM</name>
<evidence type="ECO:0000313" key="1">
    <source>
        <dbReference type="EMBL" id="RHZ85389.1"/>
    </source>
</evidence>
<proteinExistence type="predicted"/>
<dbReference type="Proteomes" id="UP000266861">
    <property type="component" value="Unassembled WGS sequence"/>
</dbReference>
<comment type="caution">
    <text evidence="1">The sequence shown here is derived from an EMBL/GenBank/DDBJ whole genome shotgun (WGS) entry which is preliminary data.</text>
</comment>